<evidence type="ECO:0000256" key="4">
    <source>
        <dbReference type="ARBA" id="ARBA00022603"/>
    </source>
</evidence>
<evidence type="ECO:0000256" key="12">
    <source>
        <dbReference type="ARBA" id="ARBA00048418"/>
    </source>
</evidence>
<keyword evidence="8" id="KW-0460">Magnesium</keyword>
<dbReference type="NCBIfam" id="TIGR04074">
    <property type="entry name" value="bacter_Hen1"/>
    <property type="match status" value="1"/>
</dbReference>
<evidence type="ECO:0000259" key="15">
    <source>
        <dbReference type="Pfam" id="PF12623"/>
    </source>
</evidence>
<evidence type="ECO:0000256" key="7">
    <source>
        <dbReference type="ARBA" id="ARBA00022723"/>
    </source>
</evidence>
<keyword evidence="7" id="KW-0479">Metal-binding</keyword>
<keyword evidence="4" id="KW-0489">Methyltransferase</keyword>
<dbReference type="RefSeq" id="WP_329405560.1">
    <property type="nucleotide sequence ID" value="NZ_CP109441.1"/>
</dbReference>
<evidence type="ECO:0000256" key="8">
    <source>
        <dbReference type="ARBA" id="ARBA00022842"/>
    </source>
</evidence>
<dbReference type="InterPro" id="IPR024740">
    <property type="entry name" value="Hen1_N"/>
</dbReference>
<comment type="similarity">
    <text evidence="2">Belongs to the methyltransferase superfamily. HEN1 family.</text>
</comment>
<evidence type="ECO:0000259" key="14">
    <source>
        <dbReference type="Pfam" id="PF08242"/>
    </source>
</evidence>
<dbReference type="EMBL" id="CP109441">
    <property type="protein sequence ID" value="WUV42961.1"/>
    <property type="molecule type" value="Genomic_DNA"/>
</dbReference>
<protein>
    <recommendedName>
        <fullName evidence="3">Small RNA 2'-O-methyltransferase</fullName>
        <ecNumber evidence="11">2.1.1.386</ecNumber>
    </recommendedName>
</protein>
<dbReference type="Gene3D" id="3.40.50.150">
    <property type="entry name" value="Vaccinia Virus protein VP39"/>
    <property type="match status" value="1"/>
</dbReference>
<evidence type="ECO:0000313" key="16">
    <source>
        <dbReference type="EMBL" id="WUV42961.1"/>
    </source>
</evidence>
<reference evidence="16" key="1">
    <citation type="submission" date="2022-10" db="EMBL/GenBank/DDBJ databases">
        <title>The complete genomes of actinobacterial strains from the NBC collection.</title>
        <authorList>
            <person name="Joergensen T.S."/>
            <person name="Alvarez Arevalo M."/>
            <person name="Sterndorff E.B."/>
            <person name="Faurdal D."/>
            <person name="Vuksanovic O."/>
            <person name="Mourched A.-S."/>
            <person name="Charusanti P."/>
            <person name="Shaw S."/>
            <person name="Blin K."/>
            <person name="Weber T."/>
        </authorList>
    </citation>
    <scope>NUCLEOTIDE SEQUENCE</scope>
    <source>
        <strain evidence="16">NBC_01482</strain>
    </source>
</reference>
<dbReference type="Pfam" id="PF12623">
    <property type="entry name" value="Hen1_L"/>
    <property type="match status" value="1"/>
</dbReference>
<dbReference type="EC" id="2.1.1.386" evidence="11"/>
<feature type="region of interest" description="Disordered" evidence="13">
    <location>
        <begin position="275"/>
        <end position="295"/>
    </location>
</feature>
<dbReference type="CDD" id="cd02440">
    <property type="entry name" value="AdoMet_MTases"/>
    <property type="match status" value="1"/>
</dbReference>
<evidence type="ECO:0000256" key="3">
    <source>
        <dbReference type="ARBA" id="ARBA00021330"/>
    </source>
</evidence>
<dbReference type="InterPro" id="IPR026610">
    <property type="entry name" value="Hen1"/>
</dbReference>
<keyword evidence="10" id="KW-0943">RNA-mediated gene silencing</keyword>
<evidence type="ECO:0000313" key="17">
    <source>
        <dbReference type="Proteomes" id="UP001432062"/>
    </source>
</evidence>
<keyword evidence="6" id="KW-0949">S-adenosyl-L-methionine</keyword>
<dbReference type="InterPro" id="IPR038546">
    <property type="entry name" value="Hen1_N_sf"/>
</dbReference>
<keyword evidence="17" id="KW-1185">Reference proteome</keyword>
<keyword evidence="9" id="KW-0694">RNA-binding</keyword>
<sequence>MLLTITCTPPEGAAWPATDLGFLLHKNPDRVQAFEQSYGTAHVVYPEAAAARCTAALLLEVDPIRLVRGRSRSTPDFSLGQYVNDRPYAASSLLSVALGAVFRTALHGRCDQRPELAQTALPLRIALPAVPCKGGPEAAERVFAPLGWTVIAEPLPLDPAFPEWGDSHYVRLELAGTIRLADALAHLYVLLPVLDGAKHYWLAADEVDKLIRAGAGWLAEHPERGWITRRYLARRQSLVRTALARLAEVDDVEAEELDAVEEGGDEALEAAGDVALSDPANNDAASPEQPGEYAETDTAPGVFAVAADQSSSGPEVVIDNAGPGVPAAAASTEVPVAQAATAEATAAQAAEVEVTATDGDERAPSLAVMRRAAVLAALRGVGAHRVLDLGCGEGALLRELLADKVFTEVVGIDVSMRALNITKRRLRLDRMPERVARRLTLLQGALTYTDARLRGYDAAVLMEVVEHIDEPRLGALEYSVFGSAAPDSVVVTTPNAEHNVVYETLPAGKFRHSDHRFEWTRAEFADWASRVAEQYGYAVRFVPVGVEHPEFGPPTQLAMFTKATTDSSTRGAS</sequence>
<name>A0ABZ1YJ32_9NOCA</name>
<evidence type="ECO:0000256" key="1">
    <source>
        <dbReference type="ARBA" id="ARBA00001946"/>
    </source>
</evidence>
<dbReference type="InterPro" id="IPR013217">
    <property type="entry name" value="Methyltransf_12"/>
</dbReference>
<feature type="domain" description="Hen1 N-terminal" evidence="15">
    <location>
        <begin position="1"/>
        <end position="247"/>
    </location>
</feature>
<evidence type="ECO:0000256" key="13">
    <source>
        <dbReference type="SAM" id="MobiDB-lite"/>
    </source>
</evidence>
<evidence type="ECO:0000256" key="11">
    <source>
        <dbReference type="ARBA" id="ARBA00035025"/>
    </source>
</evidence>
<keyword evidence="5" id="KW-0808">Transferase</keyword>
<comment type="cofactor">
    <cofactor evidence="1">
        <name>Mg(2+)</name>
        <dbReference type="ChEBI" id="CHEBI:18420"/>
    </cofactor>
</comment>
<evidence type="ECO:0000256" key="6">
    <source>
        <dbReference type="ARBA" id="ARBA00022691"/>
    </source>
</evidence>
<dbReference type="PANTHER" id="PTHR21404">
    <property type="entry name" value="HEN1"/>
    <property type="match status" value="1"/>
</dbReference>
<dbReference type="PANTHER" id="PTHR21404:SF3">
    <property type="entry name" value="SMALL RNA 2'-O-METHYLTRANSFERASE"/>
    <property type="match status" value="1"/>
</dbReference>
<dbReference type="InterPro" id="IPR029063">
    <property type="entry name" value="SAM-dependent_MTases_sf"/>
</dbReference>
<comment type="catalytic activity">
    <reaction evidence="12">
        <text>small RNA 3'-end nucleotide + S-adenosyl-L-methionine = small RNA 3'-end 2'-O-methylnucleotide + S-adenosyl-L-homocysteine + H(+)</text>
        <dbReference type="Rhea" id="RHEA:37887"/>
        <dbReference type="Rhea" id="RHEA-COMP:10415"/>
        <dbReference type="Rhea" id="RHEA-COMP:10416"/>
        <dbReference type="ChEBI" id="CHEBI:15378"/>
        <dbReference type="ChEBI" id="CHEBI:57856"/>
        <dbReference type="ChEBI" id="CHEBI:59789"/>
        <dbReference type="ChEBI" id="CHEBI:74896"/>
        <dbReference type="ChEBI" id="CHEBI:74898"/>
        <dbReference type="EC" id="2.1.1.386"/>
    </reaction>
</comment>
<accession>A0ABZ1YJ32</accession>
<dbReference type="Proteomes" id="UP001432062">
    <property type="component" value="Chromosome"/>
</dbReference>
<evidence type="ECO:0000256" key="9">
    <source>
        <dbReference type="ARBA" id="ARBA00022884"/>
    </source>
</evidence>
<dbReference type="Pfam" id="PF08242">
    <property type="entry name" value="Methyltransf_12"/>
    <property type="match status" value="1"/>
</dbReference>
<organism evidence="16 17">
    <name type="scientific">Nocardia vinacea</name>
    <dbReference type="NCBI Taxonomy" id="96468"/>
    <lineage>
        <taxon>Bacteria</taxon>
        <taxon>Bacillati</taxon>
        <taxon>Actinomycetota</taxon>
        <taxon>Actinomycetes</taxon>
        <taxon>Mycobacteriales</taxon>
        <taxon>Nocardiaceae</taxon>
        <taxon>Nocardia</taxon>
    </lineage>
</organism>
<evidence type="ECO:0000256" key="2">
    <source>
        <dbReference type="ARBA" id="ARBA00009026"/>
    </source>
</evidence>
<dbReference type="Gene3D" id="3.30.1610.20">
    <property type="entry name" value="Hen1, N-terminal domain"/>
    <property type="match status" value="1"/>
</dbReference>
<evidence type="ECO:0000256" key="10">
    <source>
        <dbReference type="ARBA" id="ARBA00023158"/>
    </source>
</evidence>
<evidence type="ECO:0000256" key="5">
    <source>
        <dbReference type="ARBA" id="ARBA00022679"/>
    </source>
</evidence>
<dbReference type="SUPFAM" id="SSF53335">
    <property type="entry name" value="S-adenosyl-L-methionine-dependent methyltransferases"/>
    <property type="match status" value="1"/>
</dbReference>
<feature type="domain" description="Methyltransferase type 12" evidence="14">
    <location>
        <begin position="387"/>
        <end position="476"/>
    </location>
</feature>
<gene>
    <name evidence="16" type="ORF">OG563_27415</name>
</gene>
<dbReference type="InterPro" id="IPR024026">
    <property type="entry name" value="3'-RNA_MeTfrase_Hen1_bac"/>
</dbReference>
<proteinExistence type="inferred from homology"/>